<organism evidence="2 3">
    <name type="scientific">Aristolochia fimbriata</name>
    <name type="common">White veined hardy Dutchman's pipe vine</name>
    <dbReference type="NCBI Taxonomy" id="158543"/>
    <lineage>
        <taxon>Eukaryota</taxon>
        <taxon>Viridiplantae</taxon>
        <taxon>Streptophyta</taxon>
        <taxon>Embryophyta</taxon>
        <taxon>Tracheophyta</taxon>
        <taxon>Spermatophyta</taxon>
        <taxon>Magnoliopsida</taxon>
        <taxon>Magnoliidae</taxon>
        <taxon>Piperales</taxon>
        <taxon>Aristolochiaceae</taxon>
        <taxon>Aristolochia</taxon>
    </lineage>
</organism>
<evidence type="ECO:0000256" key="1">
    <source>
        <dbReference type="SAM" id="MobiDB-lite"/>
    </source>
</evidence>
<proteinExistence type="predicted"/>
<feature type="compositionally biased region" description="Basic and acidic residues" evidence="1">
    <location>
        <begin position="113"/>
        <end position="122"/>
    </location>
</feature>
<feature type="compositionally biased region" description="Basic and acidic residues" evidence="1">
    <location>
        <begin position="138"/>
        <end position="148"/>
    </location>
</feature>
<evidence type="ECO:0000313" key="3">
    <source>
        <dbReference type="Proteomes" id="UP000825729"/>
    </source>
</evidence>
<accession>A0AAV7EMV8</accession>
<reference evidence="2 3" key="1">
    <citation type="submission" date="2021-07" db="EMBL/GenBank/DDBJ databases">
        <title>The Aristolochia fimbriata genome: insights into angiosperm evolution, floral development and chemical biosynthesis.</title>
        <authorList>
            <person name="Jiao Y."/>
        </authorList>
    </citation>
    <scope>NUCLEOTIDE SEQUENCE [LARGE SCALE GENOMIC DNA]</scope>
    <source>
        <strain evidence="2">IBCAS-2021</strain>
        <tissue evidence="2">Leaf</tissue>
    </source>
</reference>
<name>A0AAV7EMV8_ARIFI</name>
<gene>
    <name evidence="2" type="ORF">H6P81_008912</name>
</gene>
<feature type="compositionally biased region" description="Basic and acidic residues" evidence="1">
    <location>
        <begin position="63"/>
        <end position="82"/>
    </location>
</feature>
<dbReference type="AlphaFoldDB" id="A0AAV7EMV8"/>
<keyword evidence="3" id="KW-1185">Reference proteome</keyword>
<evidence type="ECO:0000313" key="2">
    <source>
        <dbReference type="EMBL" id="KAG9448947.1"/>
    </source>
</evidence>
<dbReference type="EMBL" id="JAINDJ010000004">
    <property type="protein sequence ID" value="KAG9448947.1"/>
    <property type="molecule type" value="Genomic_DNA"/>
</dbReference>
<dbReference type="Proteomes" id="UP000825729">
    <property type="component" value="Unassembled WGS sequence"/>
</dbReference>
<feature type="region of interest" description="Disordered" evidence="1">
    <location>
        <begin position="1"/>
        <end position="95"/>
    </location>
</feature>
<protein>
    <submittedName>
        <fullName evidence="2">Uncharacterized protein</fullName>
    </submittedName>
</protein>
<sequence length="158" mass="17473">MEGEEEQSSSADKYCKAAAPPDHIIQARPDEDPSDDGRTEDEKMEEFYALLKINARAAKHRRGGDSRDLDGKRRRLQDEKPVEMITESTSRSVPNYLENEALLCSPCRLFQSHDEEIIKEDQIGTPPPPPPPPSGTTSEKEDEGKDEIPGDGGRPAGS</sequence>
<feature type="compositionally biased region" description="Basic and acidic residues" evidence="1">
    <location>
        <begin position="28"/>
        <end position="41"/>
    </location>
</feature>
<comment type="caution">
    <text evidence="2">The sequence shown here is derived from an EMBL/GenBank/DDBJ whole genome shotgun (WGS) entry which is preliminary data.</text>
</comment>
<feature type="compositionally biased region" description="Pro residues" evidence="1">
    <location>
        <begin position="125"/>
        <end position="134"/>
    </location>
</feature>
<feature type="region of interest" description="Disordered" evidence="1">
    <location>
        <begin position="113"/>
        <end position="158"/>
    </location>
</feature>